<dbReference type="PANTHER" id="PTHR43610:SF1">
    <property type="entry name" value="N-ACETYLTRANSFERASE DOMAIN-CONTAINING PROTEIN"/>
    <property type="match status" value="1"/>
</dbReference>
<dbReference type="RefSeq" id="WP_093363261.1">
    <property type="nucleotide sequence ID" value="NZ_FOZZ01000001.1"/>
</dbReference>
<dbReference type="STRING" id="683125.SAMN05660206_101163"/>
<dbReference type="PROSITE" id="PS51186">
    <property type="entry name" value="GNAT"/>
    <property type="match status" value="1"/>
</dbReference>
<name>A0A1I6NXM1_9SPHI</name>
<dbReference type="Gene3D" id="3.40.630.30">
    <property type="match status" value="1"/>
</dbReference>
<sequence length="173" mass="19940">MEELFSALENDKVVLKPLTASDYDVLFQVASDKEIWAQHPDYTRYQPEGFAVYFDKLLETDMPYLIIEKSSQQIIGATSYYQYKPEESKIAIGFTFLAIAYWGGLFNKSIKTLMLEHAFHFVDKVVFHVREKNFRSQGALVKLGAIKVDEYPAPADPNSIQYEYVLSKTTWEA</sequence>
<gene>
    <name evidence="2" type="ORF">SAMN05660206_101163</name>
</gene>
<dbReference type="EMBL" id="FOZZ01000001">
    <property type="protein sequence ID" value="SFS32693.1"/>
    <property type="molecule type" value="Genomic_DNA"/>
</dbReference>
<proteinExistence type="predicted"/>
<evidence type="ECO:0000313" key="3">
    <source>
        <dbReference type="Proteomes" id="UP000198785"/>
    </source>
</evidence>
<dbReference type="AlphaFoldDB" id="A0A1I6NXM1"/>
<accession>A0A1I6NXM1</accession>
<protein>
    <submittedName>
        <fullName evidence="2">Acetyltransferase (GNAT) domain-containing protein</fullName>
    </submittedName>
</protein>
<dbReference type="Proteomes" id="UP000198785">
    <property type="component" value="Unassembled WGS sequence"/>
</dbReference>
<keyword evidence="2" id="KW-0808">Transferase</keyword>
<dbReference type="InterPro" id="IPR000182">
    <property type="entry name" value="GNAT_dom"/>
</dbReference>
<organism evidence="2 3">
    <name type="scientific">Sphingobacterium wenxiniae</name>
    <dbReference type="NCBI Taxonomy" id="683125"/>
    <lineage>
        <taxon>Bacteria</taxon>
        <taxon>Pseudomonadati</taxon>
        <taxon>Bacteroidota</taxon>
        <taxon>Sphingobacteriia</taxon>
        <taxon>Sphingobacteriales</taxon>
        <taxon>Sphingobacteriaceae</taxon>
        <taxon>Sphingobacterium</taxon>
    </lineage>
</organism>
<keyword evidence="3" id="KW-1185">Reference proteome</keyword>
<dbReference type="SUPFAM" id="SSF55729">
    <property type="entry name" value="Acyl-CoA N-acyltransferases (Nat)"/>
    <property type="match status" value="1"/>
</dbReference>
<dbReference type="PANTHER" id="PTHR43610">
    <property type="entry name" value="BLL6696 PROTEIN"/>
    <property type="match status" value="1"/>
</dbReference>
<dbReference type="InterPro" id="IPR016181">
    <property type="entry name" value="Acyl_CoA_acyltransferase"/>
</dbReference>
<evidence type="ECO:0000313" key="2">
    <source>
        <dbReference type="EMBL" id="SFS32693.1"/>
    </source>
</evidence>
<reference evidence="2 3" key="1">
    <citation type="submission" date="2016-10" db="EMBL/GenBank/DDBJ databases">
        <authorList>
            <person name="de Groot N.N."/>
        </authorList>
    </citation>
    <scope>NUCLEOTIDE SEQUENCE [LARGE SCALE GENOMIC DNA]</scope>
    <source>
        <strain evidence="2 3">DSM 22789</strain>
    </source>
</reference>
<dbReference type="GO" id="GO:0016747">
    <property type="term" value="F:acyltransferase activity, transferring groups other than amino-acyl groups"/>
    <property type="evidence" value="ECO:0007669"/>
    <property type="project" value="InterPro"/>
</dbReference>
<feature type="domain" description="N-acetyltransferase" evidence="1">
    <location>
        <begin position="13"/>
        <end position="171"/>
    </location>
</feature>
<evidence type="ECO:0000259" key="1">
    <source>
        <dbReference type="PROSITE" id="PS51186"/>
    </source>
</evidence>
<dbReference type="Pfam" id="PF13302">
    <property type="entry name" value="Acetyltransf_3"/>
    <property type="match status" value="1"/>
</dbReference>
<dbReference type="OrthoDB" id="9795199at2"/>